<dbReference type="EMBL" id="KZ345308">
    <property type="protein sequence ID" value="PIO74267.1"/>
    <property type="molecule type" value="Genomic_DNA"/>
</dbReference>
<dbReference type="Proteomes" id="UP000230423">
    <property type="component" value="Unassembled WGS sequence"/>
</dbReference>
<proteinExistence type="predicted"/>
<feature type="compositionally biased region" description="Low complexity" evidence="1">
    <location>
        <begin position="379"/>
        <end position="398"/>
    </location>
</feature>
<feature type="region of interest" description="Disordered" evidence="1">
    <location>
        <begin position="90"/>
        <end position="131"/>
    </location>
</feature>
<evidence type="ECO:0000256" key="1">
    <source>
        <dbReference type="SAM" id="MobiDB-lite"/>
    </source>
</evidence>
<sequence length="646" mass="66627">MTGFAEVGKGRVGSLAAKLRFAKVACGILFLNATCSLECTRCDLYTAGNQPACCLTFTPPKQVVVWYGTQTGGGTQQTAGGVIANVGSSGQGGASRIGNLQQQSPQTPHASAQTPIRNPQTGNFVQGQGASAQISSGGVQYQPINQGNGGYNGANTGFHTVTITGYSQTGGGSNPTVNQASNPSTFPASQGGNQQAWNTQTYNAPSSGYSPNQPGNVNVGGQNQGSYFPQQPQRDDQINNMGQSRPYQVTANYGESQPLAGSSSNGRMPTTASPPFTQAPYSPSNVPNQGVFPTAPINVYSGEMSSTSAGTQGYPSGSSGMPYTSTPFSYEGTQNPNQGLSSQGAMNPNQVPCSTSTNTFQGTQPGSTMGTGQFTPAPFQQSGTQSTSGFTSSGQTTQYTNQYDPSRTQTTMYDSTSPPQSPTSNYPTNNPQSQAPPIGFTSSSQQPAYNYQTSGPQGQPQTSPAGFATSSPQPSNNYQTGGPQGPALDSSAGFSSSTQQSPYGYQNTPSGQPQPYSNGFSPSTQSTQPSYEAGGSQGSASGFTPSTQPSYATTESDGNGLYGQNAYGDFVQPAAQPRQLQYSAGQPGSPTGSQYDVNGATNVQYGGYDNNIGSAQLYDAPYNSATTIKAGVLSTILAVTLTYLVL</sequence>
<feature type="compositionally biased region" description="Low complexity" evidence="1">
    <location>
        <begin position="490"/>
        <end position="501"/>
    </location>
</feature>
<protein>
    <submittedName>
        <fullName evidence="2">Uncharacterized protein</fullName>
    </submittedName>
</protein>
<name>A0A2G9UVL1_TELCI</name>
<feature type="region of interest" description="Disordered" evidence="1">
    <location>
        <begin position="303"/>
        <end position="567"/>
    </location>
</feature>
<dbReference type="AlphaFoldDB" id="A0A2G9UVL1"/>
<feature type="compositionally biased region" description="Polar residues" evidence="1">
    <location>
        <begin position="226"/>
        <end position="241"/>
    </location>
</feature>
<reference evidence="2 3" key="1">
    <citation type="submission" date="2015-09" db="EMBL/GenBank/DDBJ databases">
        <title>Draft genome of the parasitic nematode Teladorsagia circumcincta isolate WARC Sus (inbred).</title>
        <authorList>
            <person name="Mitreva M."/>
        </authorList>
    </citation>
    <scope>NUCLEOTIDE SEQUENCE [LARGE SCALE GENOMIC DNA]</scope>
    <source>
        <strain evidence="2 3">S</strain>
    </source>
</reference>
<feature type="compositionally biased region" description="Polar residues" evidence="1">
    <location>
        <begin position="538"/>
        <end position="557"/>
    </location>
</feature>
<feature type="compositionally biased region" description="Polar residues" evidence="1">
    <location>
        <begin position="502"/>
        <end position="530"/>
    </location>
</feature>
<accession>A0A2G9UVL1</accession>
<feature type="region of interest" description="Disordered" evidence="1">
    <location>
        <begin position="254"/>
        <end position="289"/>
    </location>
</feature>
<feature type="compositionally biased region" description="Polar residues" evidence="1">
    <location>
        <begin position="98"/>
        <end position="124"/>
    </location>
</feature>
<evidence type="ECO:0000313" key="3">
    <source>
        <dbReference type="Proteomes" id="UP000230423"/>
    </source>
</evidence>
<keyword evidence="3" id="KW-1185">Reference proteome</keyword>
<dbReference type="OrthoDB" id="10507143at2759"/>
<evidence type="ECO:0000313" key="2">
    <source>
        <dbReference type="EMBL" id="PIO74267.1"/>
    </source>
</evidence>
<gene>
    <name evidence="2" type="ORF">TELCIR_03725</name>
</gene>
<feature type="compositionally biased region" description="Low complexity" evidence="1">
    <location>
        <begin position="211"/>
        <end position="225"/>
    </location>
</feature>
<feature type="compositionally biased region" description="Polar residues" evidence="1">
    <location>
        <begin position="399"/>
        <end position="481"/>
    </location>
</feature>
<feature type="region of interest" description="Disordered" evidence="1">
    <location>
        <begin position="166"/>
        <end position="241"/>
    </location>
</feature>
<feature type="compositionally biased region" description="Polar residues" evidence="1">
    <location>
        <begin position="254"/>
        <end position="288"/>
    </location>
</feature>
<organism evidence="2 3">
    <name type="scientific">Teladorsagia circumcincta</name>
    <name type="common">Brown stomach worm</name>
    <name type="synonym">Ostertagia circumcincta</name>
    <dbReference type="NCBI Taxonomy" id="45464"/>
    <lineage>
        <taxon>Eukaryota</taxon>
        <taxon>Metazoa</taxon>
        <taxon>Ecdysozoa</taxon>
        <taxon>Nematoda</taxon>
        <taxon>Chromadorea</taxon>
        <taxon>Rhabditida</taxon>
        <taxon>Rhabditina</taxon>
        <taxon>Rhabditomorpha</taxon>
        <taxon>Strongyloidea</taxon>
        <taxon>Trichostrongylidae</taxon>
        <taxon>Teladorsagia</taxon>
    </lineage>
</organism>
<feature type="compositionally biased region" description="Polar residues" evidence="1">
    <location>
        <begin position="303"/>
        <end position="374"/>
    </location>
</feature>
<feature type="compositionally biased region" description="Polar residues" evidence="1">
    <location>
        <begin position="174"/>
        <end position="210"/>
    </location>
</feature>